<protein>
    <submittedName>
        <fullName evidence="1">Uncharacterized protein</fullName>
    </submittedName>
</protein>
<name>A0AA50ACR8_9VIRU</name>
<dbReference type="EMBL" id="OQ890310">
    <property type="protein sequence ID" value="WLJ25432.1"/>
    <property type="molecule type" value="Genomic_DNA"/>
</dbReference>
<organism evidence="1">
    <name type="scientific">Staphylococcus phage HS05</name>
    <dbReference type="NCBI Taxonomy" id="3056399"/>
    <lineage>
        <taxon>Viruses</taxon>
    </lineage>
</organism>
<sequence length="54" mass="6352">MFYGTSLVLVPLFLCYNKYMKWSFLKCTQINLRALHGGFFVADINVSRKYVIIK</sequence>
<proteinExistence type="predicted"/>
<accession>A0AA50ACR8</accession>
<evidence type="ECO:0000313" key="1">
    <source>
        <dbReference type="EMBL" id="WLJ25432.1"/>
    </source>
</evidence>
<reference evidence="1" key="1">
    <citation type="submission" date="2023-04" db="EMBL/GenBank/DDBJ databases">
        <title>The human skin virome in hidradenitis suppurativa patients.</title>
        <authorList>
            <person name="Jansen D."/>
        </authorList>
    </citation>
    <scope>NUCLEOTIDE SEQUENCE</scope>
    <source>
        <strain evidence="1">VC3_JansenPhageB</strain>
    </source>
</reference>